<keyword evidence="7 8" id="KW-0408">Iron</keyword>
<dbReference type="InterPro" id="IPR036909">
    <property type="entry name" value="Cyt_c-like_dom_sf"/>
</dbReference>
<keyword evidence="11" id="KW-1185">Reference proteome</keyword>
<evidence type="ECO:0000256" key="2">
    <source>
        <dbReference type="ARBA" id="ARBA00022617"/>
    </source>
</evidence>
<dbReference type="Proteomes" id="UP000274097">
    <property type="component" value="Unassembled WGS sequence"/>
</dbReference>
<dbReference type="PANTHER" id="PTHR30600:SF7">
    <property type="entry name" value="CYTOCHROME C PEROXIDASE-RELATED"/>
    <property type="match status" value="1"/>
</dbReference>
<keyword evidence="6" id="KW-0560">Oxidoreductase</keyword>
<comment type="caution">
    <text evidence="10">The sequence shown here is derived from an EMBL/GenBank/DDBJ whole genome shotgun (WGS) entry which is preliminary data.</text>
</comment>
<evidence type="ECO:0000256" key="8">
    <source>
        <dbReference type="PROSITE-ProRule" id="PRU00433"/>
    </source>
</evidence>
<dbReference type="Pfam" id="PF03150">
    <property type="entry name" value="CCP_MauG"/>
    <property type="match status" value="1"/>
</dbReference>
<comment type="subcellular location">
    <subcellularLocation>
        <location evidence="1">Periplasm</location>
    </subcellularLocation>
</comment>
<gene>
    <name evidence="10" type="ORF">EBE87_22740</name>
</gene>
<evidence type="ECO:0000259" key="9">
    <source>
        <dbReference type="PROSITE" id="PS51007"/>
    </source>
</evidence>
<dbReference type="InterPro" id="IPR026259">
    <property type="entry name" value="MauG/Cytc_peroxidase"/>
</dbReference>
<dbReference type="PIRSF" id="PIRSF000294">
    <property type="entry name" value="Cytochrome-c_peroxidase"/>
    <property type="match status" value="1"/>
</dbReference>
<sequence>MIDRWTGRLGRQMTRRSRALVLGLLLLAAPAVGKLAEQQAITPVALPELDGPKLELGRMLFMDTRLSGPQTMACSSCHMLDHAGADGVARPVGASGRRHDFNTPSVFNAVLNPYLNWRGDRRDLEYQSEMVLLNPDLMGGNWPVILSRLQADANYPRGFQAAYGQKPQREVILDALVQFQRSLITPDAPFDRYLKGDAKAIDETAKQGFALFRDYGCIACHQGRNVGGNLFQRFGVFPPAEPSLQDDQPAALGRYLLTGREEDRHLFRVPSLRNVAETAPYFHDGREPLLENAVGVMARRQLGRELSSREVARIVAFLRTLTGTYQGKALVSSIPAAPGQVPPP</sequence>
<evidence type="ECO:0000256" key="3">
    <source>
        <dbReference type="ARBA" id="ARBA00022723"/>
    </source>
</evidence>
<feature type="domain" description="Cytochrome c" evidence="9">
    <location>
        <begin position="203"/>
        <end position="322"/>
    </location>
</feature>
<dbReference type="InterPro" id="IPR009056">
    <property type="entry name" value="Cyt_c-like_dom"/>
</dbReference>
<keyword evidence="10" id="KW-0575">Peroxidase</keyword>
<evidence type="ECO:0000313" key="11">
    <source>
        <dbReference type="Proteomes" id="UP000274097"/>
    </source>
</evidence>
<protein>
    <submittedName>
        <fullName evidence="10">Cytochrome C peroxidase</fullName>
    </submittedName>
</protein>
<accession>A0ABX9VGL7</accession>
<proteinExistence type="predicted"/>
<evidence type="ECO:0000313" key="10">
    <source>
        <dbReference type="EMBL" id="RMI17393.1"/>
    </source>
</evidence>
<dbReference type="RefSeq" id="WP_122140129.1">
    <property type="nucleotide sequence ID" value="NZ_RFLX01000030.1"/>
</dbReference>
<dbReference type="GO" id="GO:0004601">
    <property type="term" value="F:peroxidase activity"/>
    <property type="evidence" value="ECO:0007669"/>
    <property type="project" value="UniProtKB-KW"/>
</dbReference>
<organism evidence="10 11">
    <name type="scientific">Teichococcus wenyumeiae</name>
    <dbReference type="NCBI Taxonomy" id="2478470"/>
    <lineage>
        <taxon>Bacteria</taxon>
        <taxon>Pseudomonadati</taxon>
        <taxon>Pseudomonadota</taxon>
        <taxon>Alphaproteobacteria</taxon>
        <taxon>Acetobacterales</taxon>
        <taxon>Roseomonadaceae</taxon>
        <taxon>Roseomonas</taxon>
    </lineage>
</organism>
<keyword evidence="3 8" id="KW-0479">Metal-binding</keyword>
<keyword evidence="5" id="KW-0574">Periplasm</keyword>
<dbReference type="Gene3D" id="1.10.760.10">
    <property type="entry name" value="Cytochrome c-like domain"/>
    <property type="match status" value="2"/>
</dbReference>
<evidence type="ECO:0000256" key="5">
    <source>
        <dbReference type="ARBA" id="ARBA00022764"/>
    </source>
</evidence>
<dbReference type="SUPFAM" id="SSF46626">
    <property type="entry name" value="Cytochrome c"/>
    <property type="match status" value="2"/>
</dbReference>
<dbReference type="PROSITE" id="PS51007">
    <property type="entry name" value="CYTC"/>
    <property type="match status" value="1"/>
</dbReference>
<keyword evidence="4" id="KW-0732">Signal</keyword>
<dbReference type="PANTHER" id="PTHR30600">
    <property type="entry name" value="CYTOCHROME C PEROXIDASE-RELATED"/>
    <property type="match status" value="1"/>
</dbReference>
<evidence type="ECO:0000256" key="1">
    <source>
        <dbReference type="ARBA" id="ARBA00004418"/>
    </source>
</evidence>
<dbReference type="InterPro" id="IPR051395">
    <property type="entry name" value="Cytochrome_c_Peroxidase/MauG"/>
</dbReference>
<name>A0ABX9VGL7_9PROT</name>
<evidence type="ECO:0000256" key="4">
    <source>
        <dbReference type="ARBA" id="ARBA00022729"/>
    </source>
</evidence>
<keyword evidence="2 8" id="KW-0349">Heme</keyword>
<reference evidence="10 11" key="1">
    <citation type="submission" date="2018-10" db="EMBL/GenBank/DDBJ databases">
        <title>Roseomonas sp. nov., isolated from feces of Tibetan antelopes in the Qinghai-Tibet plateau, China.</title>
        <authorList>
            <person name="Tian Z."/>
        </authorList>
    </citation>
    <scope>NUCLEOTIDE SEQUENCE [LARGE SCALE GENOMIC DNA]</scope>
    <source>
        <strain evidence="10 11">Z23</strain>
    </source>
</reference>
<evidence type="ECO:0000256" key="6">
    <source>
        <dbReference type="ARBA" id="ARBA00023002"/>
    </source>
</evidence>
<evidence type="ECO:0000256" key="7">
    <source>
        <dbReference type="ARBA" id="ARBA00023004"/>
    </source>
</evidence>
<dbReference type="EMBL" id="RFLX01000030">
    <property type="protein sequence ID" value="RMI17393.1"/>
    <property type="molecule type" value="Genomic_DNA"/>
</dbReference>
<dbReference type="InterPro" id="IPR004852">
    <property type="entry name" value="Di-haem_cyt_c_peroxidsae"/>
</dbReference>